<dbReference type="EMBL" id="UZAN01011628">
    <property type="protein sequence ID" value="VDP42243.1"/>
    <property type="molecule type" value="Genomic_DNA"/>
</dbReference>
<evidence type="ECO:0000313" key="2">
    <source>
        <dbReference type="EMBL" id="VDP42243.1"/>
    </source>
</evidence>
<dbReference type="Proteomes" id="UP000272942">
    <property type="component" value="Unassembled WGS sequence"/>
</dbReference>
<reference evidence="4" key="1">
    <citation type="submission" date="2016-06" db="UniProtKB">
        <authorList>
            <consortium name="WormBaseParasite"/>
        </authorList>
    </citation>
    <scope>IDENTIFICATION</scope>
</reference>
<dbReference type="WBParaSite" id="ECPE_0000160401-mRNA-1">
    <property type="protein sequence ID" value="ECPE_0000160401-mRNA-1"/>
    <property type="gene ID" value="ECPE_0000160401"/>
</dbReference>
<evidence type="ECO:0000313" key="4">
    <source>
        <dbReference type="WBParaSite" id="ECPE_0000160401-mRNA-1"/>
    </source>
</evidence>
<evidence type="ECO:0000256" key="1">
    <source>
        <dbReference type="SAM" id="MobiDB-lite"/>
    </source>
</evidence>
<reference evidence="2 3" key="2">
    <citation type="submission" date="2018-11" db="EMBL/GenBank/DDBJ databases">
        <authorList>
            <consortium name="Pathogen Informatics"/>
        </authorList>
    </citation>
    <scope>NUCLEOTIDE SEQUENCE [LARGE SCALE GENOMIC DNA]</scope>
    <source>
        <strain evidence="2 3">Egypt</strain>
    </source>
</reference>
<organism evidence="4">
    <name type="scientific">Echinostoma caproni</name>
    <dbReference type="NCBI Taxonomy" id="27848"/>
    <lineage>
        <taxon>Eukaryota</taxon>
        <taxon>Metazoa</taxon>
        <taxon>Spiralia</taxon>
        <taxon>Lophotrochozoa</taxon>
        <taxon>Platyhelminthes</taxon>
        <taxon>Trematoda</taxon>
        <taxon>Digenea</taxon>
        <taxon>Plagiorchiida</taxon>
        <taxon>Echinostomata</taxon>
        <taxon>Echinostomatoidea</taxon>
        <taxon>Echinostomatidae</taxon>
        <taxon>Echinostoma</taxon>
    </lineage>
</organism>
<dbReference type="OrthoDB" id="10555286at2759"/>
<proteinExistence type="predicted"/>
<dbReference type="AlphaFoldDB" id="A0A183A3R9"/>
<sequence length="131" mass="13561">MVHVIQTNPESPSLLSAKAICHLGDPNATFALHAVPGLLTAQSHPGSGQPGTQSLYSSNLFNLIPNLSDHMLRPEAWLGPAHFSPAAAAAAAAAAATTAAYNSATSTYRHEGNNTNNNSNNAEKFATDPSQ</sequence>
<gene>
    <name evidence="2" type="ORF">ECPE_LOCUS1604</name>
</gene>
<protein>
    <submittedName>
        <fullName evidence="4">OAR domain-containing protein</fullName>
    </submittedName>
</protein>
<name>A0A183A3R9_9TREM</name>
<accession>A0A183A3R9</accession>
<evidence type="ECO:0000313" key="3">
    <source>
        <dbReference type="Proteomes" id="UP000272942"/>
    </source>
</evidence>
<feature type="region of interest" description="Disordered" evidence="1">
    <location>
        <begin position="107"/>
        <end position="131"/>
    </location>
</feature>
<keyword evidence="3" id="KW-1185">Reference proteome</keyword>